<feature type="chain" id="PRO_5016274645" description="Lipoprotein" evidence="2">
    <location>
        <begin position="29"/>
        <end position="471"/>
    </location>
</feature>
<evidence type="ECO:0008006" key="5">
    <source>
        <dbReference type="Google" id="ProtNLM"/>
    </source>
</evidence>
<dbReference type="PROSITE" id="PS51257">
    <property type="entry name" value="PROKAR_LIPOPROTEIN"/>
    <property type="match status" value="1"/>
</dbReference>
<feature type="signal peptide" evidence="2">
    <location>
        <begin position="1"/>
        <end position="28"/>
    </location>
</feature>
<dbReference type="AlphaFoldDB" id="A0A2Z5ISL4"/>
<feature type="region of interest" description="Disordered" evidence="1">
    <location>
        <begin position="32"/>
        <end position="60"/>
    </location>
</feature>
<dbReference type="RefSeq" id="WP_114190888.1">
    <property type="nucleotide sequence ID" value="NZ_CP029295.1"/>
</dbReference>
<gene>
    <name evidence="3" type="ORF">DA803_01590</name>
</gene>
<protein>
    <recommendedName>
        <fullName evidence="5">Lipoprotein</fullName>
    </recommendedName>
</protein>
<dbReference type="Proteomes" id="UP000252477">
    <property type="component" value="Chromosome"/>
</dbReference>
<dbReference type="KEGG" id="mpho:DA803_01590"/>
<accession>A0A2Z5ISL4</accession>
<dbReference type="EMBL" id="CP029295">
    <property type="protein sequence ID" value="AXE60778.1"/>
    <property type="molecule type" value="Genomic_DNA"/>
</dbReference>
<name>A0A2Z5ISL4_9BACT</name>
<evidence type="ECO:0000313" key="3">
    <source>
        <dbReference type="EMBL" id="AXE60778.1"/>
    </source>
</evidence>
<evidence type="ECO:0000256" key="2">
    <source>
        <dbReference type="SAM" id="SignalP"/>
    </source>
</evidence>
<keyword evidence="4" id="KW-1185">Reference proteome</keyword>
<evidence type="ECO:0000313" key="4">
    <source>
        <dbReference type="Proteomes" id="UP000252477"/>
    </source>
</evidence>
<proteinExistence type="predicted"/>
<reference evidence="3 4" key="1">
    <citation type="submission" date="2018-05" db="EMBL/GenBank/DDBJ databases">
        <title>Annotation of the Mycoplasma phocidae genome.</title>
        <authorList>
            <person name="Brown D.R."/>
            <person name="Kutish G.F."/>
            <person name="Frasca S.Jr."/>
        </authorList>
    </citation>
    <scope>NUCLEOTIDE SEQUENCE [LARGE SCALE GENOMIC DNA]</scope>
    <source>
        <strain evidence="3 4">105</strain>
    </source>
</reference>
<evidence type="ECO:0000256" key="1">
    <source>
        <dbReference type="SAM" id="MobiDB-lite"/>
    </source>
</evidence>
<sequence>MKKLKRMIISIGAISLILPMLLVTSACKTEVNRNKGDNNTTTVIDNKKTENSNNKKSKNLMSPINKLKNKILNLAITKFPYTDIKSFRSELKEANSVDNVNKIWTNFSRKIILENVNKRLFDRPIISQKLKSNKKLDDFYKEIMDLRAKREKLKKDNQGLLFSYGEMRRKIINKYFEFSRISHPPLIDTTLPKIKTSSNANEIWFWNKYLAEDFSLMMDNLINKRKKLFEKSNKFIEISKENLLILKNEEINTEIINKALKNLLLIKNSSMDKTSNIVIKEEIIYKLKRNLIAQFENKMRFYEAIRKLILKNVEFEKINPFLAMLDLETILQIEEVPILKMLFDNHNLILKLKKIADKVSNKLNHKSFKKLAKEINKYLSINKIYLHNLRKSQIDINNNLSIITNDGEIKKWIDKTKNDQLDKWEKILNEILNQYKQTANINTNDKLLIAIREFITIPLEKIDHFIPSILE</sequence>
<keyword evidence="2" id="KW-0732">Signal</keyword>
<organism evidence="3 4">
    <name type="scientific">[Mycoplasma] phocae</name>
    <dbReference type="NCBI Taxonomy" id="142651"/>
    <lineage>
        <taxon>Bacteria</taxon>
        <taxon>Bacillati</taxon>
        <taxon>Mycoplasmatota</taxon>
        <taxon>Mycoplasmoidales</taxon>
        <taxon>Metamycoplasmataceae</taxon>
        <taxon>Metamycoplasma</taxon>
    </lineage>
</organism>